<comment type="subcellular location">
    <subcellularLocation>
        <location evidence="1">Nucleus</location>
    </subcellularLocation>
</comment>
<evidence type="ECO:0000256" key="4">
    <source>
        <dbReference type="ARBA" id="ARBA00022771"/>
    </source>
</evidence>
<sequence length="323" mass="37456">MTDKLITVIRYLLSQRFSTDMPKLEENMVLHKCRICLQSDQNYSSLFERFEGETYLLSDKLMSFTKITIQPDDGLPHMICSACLKWFGYCLEFIKLCEHSDSKLRSVQHEHNDLNIKNYLTEESNTTLCEDTKRDDGDNKRLPNKNKKSEKYQCFSCGKILSSRFRLKTHLITHSGERPYKCANCEKSFSLAQTLDVHMRIHTGEKPFCCSTCGKEFTQAAGLSAHKRKHTGTLPYTCKLCPEKFRTSGHLQYHIRKHTGEKNFECDVCHRAFITCHDLKRHSITHTGAKPFSCSICGLCLTRSWNLKKHLKLVHCNENKELK</sequence>
<dbReference type="EMBL" id="FZQP02001582">
    <property type="protein sequence ID" value="VVC93295.1"/>
    <property type="molecule type" value="Genomic_DNA"/>
</dbReference>
<evidence type="ECO:0000256" key="3">
    <source>
        <dbReference type="ARBA" id="ARBA00022737"/>
    </source>
</evidence>
<evidence type="ECO:0000256" key="5">
    <source>
        <dbReference type="ARBA" id="ARBA00022833"/>
    </source>
</evidence>
<reference evidence="11 12" key="1">
    <citation type="submission" date="2017-07" db="EMBL/GenBank/DDBJ databases">
        <authorList>
            <person name="Talla V."/>
            <person name="Backstrom N."/>
        </authorList>
    </citation>
    <scope>NUCLEOTIDE SEQUENCE [LARGE SCALE GENOMIC DNA]</scope>
</reference>
<evidence type="ECO:0000259" key="10">
    <source>
        <dbReference type="PROSITE" id="PS51915"/>
    </source>
</evidence>
<dbReference type="FunFam" id="3.30.160.60:FF:000100">
    <property type="entry name" value="Zinc finger 45-like"/>
    <property type="match status" value="1"/>
</dbReference>
<evidence type="ECO:0000313" key="12">
    <source>
        <dbReference type="Proteomes" id="UP000324832"/>
    </source>
</evidence>
<dbReference type="SMART" id="SM00868">
    <property type="entry name" value="zf-AD"/>
    <property type="match status" value="1"/>
</dbReference>
<dbReference type="FunFam" id="3.30.160.60:FF:002343">
    <property type="entry name" value="Zinc finger protein 33A"/>
    <property type="match status" value="1"/>
</dbReference>
<keyword evidence="3" id="KW-0677">Repeat</keyword>
<feature type="domain" description="C2H2-type" evidence="9">
    <location>
        <begin position="236"/>
        <end position="263"/>
    </location>
</feature>
<evidence type="ECO:0000256" key="2">
    <source>
        <dbReference type="ARBA" id="ARBA00022723"/>
    </source>
</evidence>
<keyword evidence="2 8" id="KW-0479">Metal-binding</keyword>
<evidence type="ECO:0000259" key="9">
    <source>
        <dbReference type="PROSITE" id="PS50157"/>
    </source>
</evidence>
<protein>
    <recommendedName>
        <fullName evidence="13">Protein krueppel</fullName>
    </recommendedName>
</protein>
<dbReference type="GO" id="GO:0008270">
    <property type="term" value="F:zinc ion binding"/>
    <property type="evidence" value="ECO:0007669"/>
    <property type="project" value="UniProtKB-UniRule"/>
</dbReference>
<feature type="domain" description="C2H2-type" evidence="9">
    <location>
        <begin position="292"/>
        <end position="320"/>
    </location>
</feature>
<keyword evidence="5 8" id="KW-0862">Zinc</keyword>
<dbReference type="FunFam" id="3.30.160.60:FF:000446">
    <property type="entry name" value="Zinc finger protein"/>
    <property type="match status" value="1"/>
</dbReference>
<dbReference type="InterPro" id="IPR036236">
    <property type="entry name" value="Znf_C2H2_sf"/>
</dbReference>
<dbReference type="Gene3D" id="3.30.160.60">
    <property type="entry name" value="Classic Zinc Finger"/>
    <property type="match status" value="6"/>
</dbReference>
<dbReference type="PANTHER" id="PTHR16515">
    <property type="entry name" value="PR DOMAIN ZINC FINGER PROTEIN"/>
    <property type="match status" value="1"/>
</dbReference>
<dbReference type="Pfam" id="PF07776">
    <property type="entry name" value="zf-AD"/>
    <property type="match status" value="1"/>
</dbReference>
<dbReference type="PANTHER" id="PTHR16515:SF66">
    <property type="entry name" value="C2H2-TYPE DOMAIN-CONTAINING PROTEIN"/>
    <property type="match status" value="1"/>
</dbReference>
<name>A0A5E4Q4V8_9NEOP</name>
<dbReference type="FunFam" id="3.30.160.60:FF:000358">
    <property type="entry name" value="zinc finger protein 24"/>
    <property type="match status" value="1"/>
</dbReference>
<dbReference type="GO" id="GO:0006355">
    <property type="term" value="P:regulation of DNA-templated transcription"/>
    <property type="evidence" value="ECO:0007669"/>
    <property type="project" value="UniProtKB-ARBA"/>
</dbReference>
<dbReference type="SUPFAM" id="SSF57716">
    <property type="entry name" value="Glucocorticoid receptor-like (DNA-binding domain)"/>
    <property type="match status" value="1"/>
</dbReference>
<dbReference type="InterPro" id="IPR050331">
    <property type="entry name" value="Zinc_finger"/>
</dbReference>
<feature type="domain" description="ZAD" evidence="10">
    <location>
        <begin position="31"/>
        <end position="107"/>
    </location>
</feature>
<keyword evidence="4 7" id="KW-0863">Zinc-finger</keyword>
<feature type="non-terminal residue" evidence="11">
    <location>
        <position position="323"/>
    </location>
</feature>
<feature type="domain" description="C2H2-type" evidence="9">
    <location>
        <begin position="152"/>
        <end position="179"/>
    </location>
</feature>
<accession>A0A5E4Q4V8</accession>
<evidence type="ECO:0000256" key="1">
    <source>
        <dbReference type="ARBA" id="ARBA00004123"/>
    </source>
</evidence>
<feature type="domain" description="C2H2-type" evidence="9">
    <location>
        <begin position="264"/>
        <end position="291"/>
    </location>
</feature>
<feature type="domain" description="C2H2-type" evidence="9">
    <location>
        <begin position="208"/>
        <end position="235"/>
    </location>
</feature>
<evidence type="ECO:0000313" key="11">
    <source>
        <dbReference type="EMBL" id="VVC93295.1"/>
    </source>
</evidence>
<evidence type="ECO:0000256" key="7">
    <source>
        <dbReference type="PROSITE-ProRule" id="PRU00042"/>
    </source>
</evidence>
<dbReference type="AlphaFoldDB" id="A0A5E4Q4V8"/>
<keyword evidence="6" id="KW-0539">Nucleus</keyword>
<dbReference type="Pfam" id="PF00096">
    <property type="entry name" value="zf-C2H2"/>
    <property type="match status" value="5"/>
</dbReference>
<evidence type="ECO:0008006" key="13">
    <source>
        <dbReference type="Google" id="ProtNLM"/>
    </source>
</evidence>
<gene>
    <name evidence="11" type="ORF">LSINAPIS_LOCUS5519</name>
</gene>
<dbReference type="SUPFAM" id="SSF57667">
    <property type="entry name" value="beta-beta-alpha zinc fingers"/>
    <property type="match status" value="4"/>
</dbReference>
<dbReference type="Gene3D" id="3.40.1800.20">
    <property type="match status" value="1"/>
</dbReference>
<dbReference type="FunFam" id="3.30.160.60:FF:000072">
    <property type="entry name" value="zinc finger protein 143 isoform X1"/>
    <property type="match status" value="1"/>
</dbReference>
<evidence type="ECO:0000256" key="8">
    <source>
        <dbReference type="PROSITE-ProRule" id="PRU01263"/>
    </source>
</evidence>
<feature type="binding site" evidence="8">
    <location>
        <position position="83"/>
    </location>
    <ligand>
        <name>Zn(2+)</name>
        <dbReference type="ChEBI" id="CHEBI:29105"/>
    </ligand>
</feature>
<feature type="binding site" evidence="8">
    <location>
        <position position="36"/>
    </location>
    <ligand>
        <name>Zn(2+)</name>
        <dbReference type="ChEBI" id="CHEBI:29105"/>
    </ligand>
</feature>
<dbReference type="SMART" id="SM00355">
    <property type="entry name" value="ZnF_C2H2"/>
    <property type="match status" value="6"/>
</dbReference>
<keyword evidence="12" id="KW-1185">Reference proteome</keyword>
<dbReference type="InterPro" id="IPR013087">
    <property type="entry name" value="Znf_C2H2_type"/>
</dbReference>
<dbReference type="PROSITE" id="PS51915">
    <property type="entry name" value="ZAD"/>
    <property type="match status" value="1"/>
</dbReference>
<dbReference type="InterPro" id="IPR012934">
    <property type="entry name" value="Znf_AD"/>
</dbReference>
<dbReference type="GO" id="GO:0005634">
    <property type="term" value="C:nucleus"/>
    <property type="evidence" value="ECO:0007669"/>
    <property type="project" value="UniProtKB-SubCell"/>
</dbReference>
<dbReference type="Proteomes" id="UP000324832">
    <property type="component" value="Unassembled WGS sequence"/>
</dbReference>
<evidence type="ECO:0000256" key="6">
    <source>
        <dbReference type="ARBA" id="ARBA00023242"/>
    </source>
</evidence>
<feature type="binding site" evidence="8">
    <location>
        <position position="80"/>
    </location>
    <ligand>
        <name>Zn(2+)</name>
        <dbReference type="ChEBI" id="CHEBI:29105"/>
    </ligand>
</feature>
<dbReference type="PROSITE" id="PS00028">
    <property type="entry name" value="ZINC_FINGER_C2H2_1"/>
    <property type="match status" value="6"/>
</dbReference>
<proteinExistence type="predicted"/>
<feature type="domain" description="C2H2-type" evidence="9">
    <location>
        <begin position="180"/>
        <end position="207"/>
    </location>
</feature>
<organism evidence="11 12">
    <name type="scientific">Leptidea sinapis</name>
    <dbReference type="NCBI Taxonomy" id="189913"/>
    <lineage>
        <taxon>Eukaryota</taxon>
        <taxon>Metazoa</taxon>
        <taxon>Ecdysozoa</taxon>
        <taxon>Arthropoda</taxon>
        <taxon>Hexapoda</taxon>
        <taxon>Insecta</taxon>
        <taxon>Pterygota</taxon>
        <taxon>Neoptera</taxon>
        <taxon>Endopterygota</taxon>
        <taxon>Lepidoptera</taxon>
        <taxon>Glossata</taxon>
        <taxon>Ditrysia</taxon>
        <taxon>Papilionoidea</taxon>
        <taxon>Pieridae</taxon>
        <taxon>Dismorphiinae</taxon>
        <taxon>Leptidea</taxon>
    </lineage>
</organism>
<feature type="binding site" evidence="8">
    <location>
        <position position="33"/>
    </location>
    <ligand>
        <name>Zn(2+)</name>
        <dbReference type="ChEBI" id="CHEBI:29105"/>
    </ligand>
</feature>
<dbReference type="PROSITE" id="PS50157">
    <property type="entry name" value="ZINC_FINGER_C2H2_2"/>
    <property type="match status" value="6"/>
</dbReference>